<feature type="domain" description="Bacterioopsin transcriptional activator GAF and HTH associated" evidence="4">
    <location>
        <begin position="41"/>
        <end position="129"/>
    </location>
</feature>
<feature type="domain" description="HTH bat-type" evidence="3">
    <location>
        <begin position="152"/>
        <end position="203"/>
    </location>
</feature>
<organism evidence="5 6">
    <name type="scientific">Halostagnicola kamekurae</name>
    <dbReference type="NCBI Taxonomy" id="619731"/>
    <lineage>
        <taxon>Archaea</taxon>
        <taxon>Methanobacteriati</taxon>
        <taxon>Methanobacteriota</taxon>
        <taxon>Stenosarchaea group</taxon>
        <taxon>Halobacteria</taxon>
        <taxon>Halobacteriales</taxon>
        <taxon>Natrialbaceae</taxon>
        <taxon>Halostagnicola</taxon>
    </lineage>
</organism>
<dbReference type="InterPro" id="IPR036390">
    <property type="entry name" value="WH_DNA-bd_sf"/>
</dbReference>
<reference evidence="6" key="1">
    <citation type="submission" date="2016-10" db="EMBL/GenBank/DDBJ databases">
        <authorList>
            <person name="Varghese N."/>
            <person name="Submissions S."/>
        </authorList>
    </citation>
    <scope>NUCLEOTIDE SEQUENCE [LARGE SCALE GENOMIC DNA]</scope>
    <source>
        <strain evidence="6">DSM 22427</strain>
    </source>
</reference>
<keyword evidence="2" id="KW-0804">Transcription</keyword>
<evidence type="ECO:0000259" key="3">
    <source>
        <dbReference type="Pfam" id="PF04967"/>
    </source>
</evidence>
<dbReference type="SUPFAM" id="SSF46785">
    <property type="entry name" value="Winged helix' DNA-binding domain"/>
    <property type="match status" value="1"/>
</dbReference>
<keyword evidence="6" id="KW-1185">Reference proteome</keyword>
<evidence type="ECO:0000259" key="4">
    <source>
        <dbReference type="Pfam" id="PF15915"/>
    </source>
</evidence>
<dbReference type="InterPro" id="IPR031803">
    <property type="entry name" value="BAT_GAF/HTH-assoc"/>
</dbReference>
<dbReference type="PANTHER" id="PTHR34236:SF1">
    <property type="entry name" value="DIMETHYL SULFOXIDE REDUCTASE TRANSCRIPTIONAL ACTIVATOR"/>
    <property type="match status" value="1"/>
</dbReference>
<dbReference type="AlphaFoldDB" id="A0A1I6QU98"/>
<proteinExistence type="predicted"/>
<evidence type="ECO:0000313" key="6">
    <source>
        <dbReference type="Proteomes" id="UP000199199"/>
    </source>
</evidence>
<dbReference type="OrthoDB" id="194393at2157"/>
<evidence type="ECO:0000256" key="2">
    <source>
        <dbReference type="ARBA" id="ARBA00023163"/>
    </source>
</evidence>
<dbReference type="PANTHER" id="PTHR34236">
    <property type="entry name" value="DIMETHYL SULFOXIDE REDUCTASE TRANSCRIPTIONAL ACTIVATOR"/>
    <property type="match status" value="1"/>
</dbReference>
<dbReference type="InterPro" id="IPR036388">
    <property type="entry name" value="WH-like_DNA-bd_sf"/>
</dbReference>
<dbReference type="EMBL" id="FOZS01000001">
    <property type="protein sequence ID" value="SFS56023.1"/>
    <property type="molecule type" value="Genomic_DNA"/>
</dbReference>
<sequence length="222" mass="24399">MASIADIELAASETSLGDVFDALPALFCEMEQAIASSNRTLWLSGATAAEIESALEEASSIRTCTQIGGGDDRWLFDIGFDPQSIDIFDIVDAEGGTVLSASAAKGMWRFSVRFREREAIATFYEHLRSVGLEPTIVRLFDPTTEMHTRYGLTTQQYHTLLAAVERGYFEIPRKITMQELSDELGVSHQALSEQLRRAYRALVTAEFETSAGRGDAGFTSPV</sequence>
<gene>
    <name evidence="5" type="ORF">SAMN04488556_1568</name>
</gene>
<dbReference type="Pfam" id="PF15915">
    <property type="entry name" value="BAT"/>
    <property type="match status" value="1"/>
</dbReference>
<protein>
    <submittedName>
        <fullName evidence="5">GAF and HTH_10 associated domain-containing protein</fullName>
    </submittedName>
</protein>
<dbReference type="RefSeq" id="WP_092903234.1">
    <property type="nucleotide sequence ID" value="NZ_FOZS01000001.1"/>
</dbReference>
<keyword evidence="1" id="KW-0805">Transcription regulation</keyword>
<dbReference type="Gene3D" id="1.10.10.10">
    <property type="entry name" value="Winged helix-like DNA-binding domain superfamily/Winged helix DNA-binding domain"/>
    <property type="match status" value="1"/>
</dbReference>
<dbReference type="Proteomes" id="UP000199199">
    <property type="component" value="Unassembled WGS sequence"/>
</dbReference>
<dbReference type="InterPro" id="IPR007050">
    <property type="entry name" value="HTH_bacterioopsin"/>
</dbReference>
<dbReference type="Pfam" id="PF04967">
    <property type="entry name" value="HTH_10"/>
    <property type="match status" value="1"/>
</dbReference>
<evidence type="ECO:0000313" key="5">
    <source>
        <dbReference type="EMBL" id="SFS56023.1"/>
    </source>
</evidence>
<accession>A0A1I6QU98</accession>
<evidence type="ECO:0000256" key="1">
    <source>
        <dbReference type="ARBA" id="ARBA00023015"/>
    </source>
</evidence>
<name>A0A1I6QU98_9EURY</name>